<dbReference type="GO" id="GO:0005524">
    <property type="term" value="F:ATP binding"/>
    <property type="evidence" value="ECO:0007669"/>
    <property type="project" value="UniProtKB-UniRule"/>
</dbReference>
<evidence type="ECO:0000256" key="4">
    <source>
        <dbReference type="ARBA" id="ARBA00022741"/>
    </source>
</evidence>
<comment type="caution">
    <text evidence="10">The sequence shown here is derived from an EMBL/GenBank/DDBJ whole genome shotgun (WGS) entry which is preliminary data.</text>
</comment>
<keyword evidence="11" id="KW-1185">Reference proteome</keyword>
<dbReference type="GO" id="GO:0032267">
    <property type="term" value="F:tRNA(Ile)-lysidine synthase activity"/>
    <property type="evidence" value="ECO:0007669"/>
    <property type="project" value="UniProtKB-EC"/>
</dbReference>
<keyword evidence="2 7" id="KW-0436">Ligase</keyword>
<comment type="subcellular location">
    <subcellularLocation>
        <location evidence="7">Cytoplasm</location>
    </subcellularLocation>
</comment>
<dbReference type="SUPFAM" id="SSF52402">
    <property type="entry name" value="Adenine nucleotide alpha hydrolases-like"/>
    <property type="match status" value="1"/>
</dbReference>
<accession>A0A6L9Y7Y0</accession>
<dbReference type="InterPro" id="IPR015262">
    <property type="entry name" value="tRNA_Ile_lys_synt_subst-bd"/>
</dbReference>
<dbReference type="Gene3D" id="1.20.59.20">
    <property type="match status" value="1"/>
</dbReference>
<dbReference type="CDD" id="cd01992">
    <property type="entry name" value="TilS_N"/>
    <property type="match status" value="1"/>
</dbReference>
<dbReference type="Pfam" id="PF09179">
    <property type="entry name" value="TilS"/>
    <property type="match status" value="1"/>
</dbReference>
<dbReference type="SUPFAM" id="SSF82829">
    <property type="entry name" value="MesJ substrate recognition domain-like"/>
    <property type="match status" value="1"/>
</dbReference>
<evidence type="ECO:0000256" key="6">
    <source>
        <dbReference type="ARBA" id="ARBA00048539"/>
    </source>
</evidence>
<dbReference type="GO" id="GO:0005737">
    <property type="term" value="C:cytoplasm"/>
    <property type="evidence" value="ECO:0007669"/>
    <property type="project" value="UniProtKB-SubCell"/>
</dbReference>
<dbReference type="GO" id="GO:0006400">
    <property type="term" value="P:tRNA modification"/>
    <property type="evidence" value="ECO:0007669"/>
    <property type="project" value="UniProtKB-UniRule"/>
</dbReference>
<evidence type="ECO:0000256" key="1">
    <source>
        <dbReference type="ARBA" id="ARBA00022490"/>
    </source>
</evidence>
<comment type="function">
    <text evidence="7">Ligates lysine onto the cytidine present at position 34 of the AUA codon-specific tRNA(Ile) that contains the anticodon CAU, in an ATP-dependent manner. Cytidine is converted to lysidine, thus changing the amino acid specificity of the tRNA from methionine to isoleucine.</text>
</comment>
<evidence type="ECO:0000256" key="7">
    <source>
        <dbReference type="HAMAP-Rule" id="MF_01161"/>
    </source>
</evidence>
<dbReference type="InterPro" id="IPR012094">
    <property type="entry name" value="tRNA_Ile_lys_synt"/>
</dbReference>
<dbReference type="PANTHER" id="PTHR43033">
    <property type="entry name" value="TRNA(ILE)-LYSIDINE SYNTHASE-RELATED"/>
    <property type="match status" value="1"/>
</dbReference>
<keyword evidence="3 7" id="KW-0819">tRNA processing</keyword>
<dbReference type="AlphaFoldDB" id="A0A6L9Y7Y0"/>
<proteinExistence type="inferred from homology"/>
<organism evidence="10 11">
    <name type="scientific">Pelistega ratti</name>
    <dbReference type="NCBI Taxonomy" id="2652177"/>
    <lineage>
        <taxon>Bacteria</taxon>
        <taxon>Pseudomonadati</taxon>
        <taxon>Pseudomonadota</taxon>
        <taxon>Betaproteobacteria</taxon>
        <taxon>Burkholderiales</taxon>
        <taxon>Alcaligenaceae</taxon>
        <taxon>Pelistega</taxon>
    </lineage>
</organism>
<sequence>MNNKPYLLTKEASRLLLPLTDLFATLQGKRVAIGLSGGVDSAMLAVCATELASQYKITLSFIHVHHGLMPEADEWVEECLTLAKLLDVPCFIERVKVDTSSGLGIEGAAREARYQAYYHFAKEQQVSHFLLAHHLNDQAETVLLRLLRGSGVLGMRGMLSHIQKKEISFYRPWLGVDRAVILKVAEGFTQQYQWKPVQDSSNMDSRYKRGAIRQYLSPYLNQFWPSWKQNLSRHARLMQEMQQLADDMAKIDFDGLDIKDNQHSFCLKAWRMLPPYRQSNVLRYWLSLFQLAMPSENRLKEWLKQLREVHQLGFDREVKLPHEGWVILIKKGRVIIVADQYSSVTFQK</sequence>
<evidence type="ECO:0000259" key="9">
    <source>
        <dbReference type="Pfam" id="PF09179"/>
    </source>
</evidence>
<dbReference type="InterPro" id="IPR011063">
    <property type="entry name" value="TilS/TtcA_N"/>
</dbReference>
<feature type="domain" description="tRNA(Ile)-lysidine/2-thiocytidine synthase N-terminal" evidence="8">
    <location>
        <begin position="31"/>
        <end position="214"/>
    </location>
</feature>
<evidence type="ECO:0000256" key="5">
    <source>
        <dbReference type="ARBA" id="ARBA00022840"/>
    </source>
</evidence>
<name>A0A6L9Y7Y0_9BURK</name>
<dbReference type="EMBL" id="JAAGYR010000010">
    <property type="protein sequence ID" value="NEN75918.1"/>
    <property type="molecule type" value="Genomic_DNA"/>
</dbReference>
<dbReference type="PANTHER" id="PTHR43033:SF1">
    <property type="entry name" value="TRNA(ILE)-LYSIDINE SYNTHASE-RELATED"/>
    <property type="match status" value="1"/>
</dbReference>
<dbReference type="EC" id="6.3.4.19" evidence="7"/>
<dbReference type="RefSeq" id="WP_159990917.1">
    <property type="nucleotide sequence ID" value="NZ_CP047165.1"/>
</dbReference>
<dbReference type="Proteomes" id="UP000477651">
    <property type="component" value="Unassembled WGS sequence"/>
</dbReference>
<protein>
    <recommendedName>
        <fullName evidence="7">tRNA(Ile)-lysidine synthase</fullName>
        <ecNumber evidence="7">6.3.4.19</ecNumber>
    </recommendedName>
    <alternativeName>
        <fullName evidence="7">tRNA(Ile)-2-lysyl-cytidine synthase</fullName>
    </alternativeName>
    <alternativeName>
        <fullName evidence="7">tRNA(Ile)-lysidine synthetase</fullName>
    </alternativeName>
</protein>
<keyword evidence="1 7" id="KW-0963">Cytoplasm</keyword>
<dbReference type="InterPro" id="IPR014729">
    <property type="entry name" value="Rossmann-like_a/b/a_fold"/>
</dbReference>
<gene>
    <name evidence="7 10" type="primary">tilS</name>
    <name evidence="10" type="ORF">F9B74_06200</name>
</gene>
<dbReference type="Pfam" id="PF01171">
    <property type="entry name" value="ATP_bind_3"/>
    <property type="match status" value="1"/>
</dbReference>
<evidence type="ECO:0000313" key="10">
    <source>
        <dbReference type="EMBL" id="NEN75918.1"/>
    </source>
</evidence>
<evidence type="ECO:0000313" key="11">
    <source>
        <dbReference type="Proteomes" id="UP000477651"/>
    </source>
</evidence>
<reference evidence="10 11" key="1">
    <citation type="submission" date="2020-02" db="EMBL/GenBank/DDBJ databases">
        <title>Pelistega sp. NLN82 were isolated from wild rodents of the Hainan Island.</title>
        <authorList>
            <person name="Niu N."/>
            <person name="Zhou J."/>
        </authorList>
    </citation>
    <scope>NUCLEOTIDE SEQUENCE [LARGE SCALE GENOMIC DNA]</scope>
    <source>
        <strain evidence="10 11">NLN82</strain>
    </source>
</reference>
<dbReference type="Gene3D" id="3.40.50.620">
    <property type="entry name" value="HUPs"/>
    <property type="match status" value="1"/>
</dbReference>
<dbReference type="InterPro" id="IPR012795">
    <property type="entry name" value="tRNA_Ile_lys_synt_N"/>
</dbReference>
<dbReference type="HAMAP" id="MF_01161">
    <property type="entry name" value="tRNA_Ile_lys_synt"/>
    <property type="match status" value="1"/>
</dbReference>
<feature type="domain" description="tRNA(Ile)-lysidine synthase substrate-binding" evidence="9">
    <location>
        <begin position="266"/>
        <end position="324"/>
    </location>
</feature>
<evidence type="ECO:0000256" key="2">
    <source>
        <dbReference type="ARBA" id="ARBA00022598"/>
    </source>
</evidence>
<comment type="domain">
    <text evidence="7">The N-terminal region contains the highly conserved SGGXDS motif, predicted to be a P-loop motif involved in ATP binding.</text>
</comment>
<feature type="binding site" evidence="7">
    <location>
        <begin position="36"/>
        <end position="41"/>
    </location>
    <ligand>
        <name>ATP</name>
        <dbReference type="ChEBI" id="CHEBI:30616"/>
    </ligand>
</feature>
<keyword evidence="4 7" id="KW-0547">Nucleotide-binding</keyword>
<keyword evidence="5 7" id="KW-0067">ATP-binding</keyword>
<dbReference type="NCBIfam" id="TIGR02432">
    <property type="entry name" value="lysidine_TilS_N"/>
    <property type="match status" value="1"/>
</dbReference>
<evidence type="ECO:0000259" key="8">
    <source>
        <dbReference type="Pfam" id="PF01171"/>
    </source>
</evidence>
<evidence type="ECO:0000256" key="3">
    <source>
        <dbReference type="ARBA" id="ARBA00022694"/>
    </source>
</evidence>
<comment type="catalytic activity">
    <reaction evidence="6 7">
        <text>cytidine(34) in tRNA(Ile2) + L-lysine + ATP = lysidine(34) in tRNA(Ile2) + AMP + diphosphate + H(+)</text>
        <dbReference type="Rhea" id="RHEA:43744"/>
        <dbReference type="Rhea" id="RHEA-COMP:10625"/>
        <dbReference type="Rhea" id="RHEA-COMP:10670"/>
        <dbReference type="ChEBI" id="CHEBI:15378"/>
        <dbReference type="ChEBI" id="CHEBI:30616"/>
        <dbReference type="ChEBI" id="CHEBI:32551"/>
        <dbReference type="ChEBI" id="CHEBI:33019"/>
        <dbReference type="ChEBI" id="CHEBI:82748"/>
        <dbReference type="ChEBI" id="CHEBI:83665"/>
        <dbReference type="ChEBI" id="CHEBI:456215"/>
        <dbReference type="EC" id="6.3.4.19"/>
    </reaction>
</comment>
<comment type="similarity">
    <text evidence="7">Belongs to the tRNA(Ile)-lysidine synthase family.</text>
</comment>